<gene>
    <name evidence="7" type="ORF">Gasu_54050</name>
</gene>
<dbReference type="InterPro" id="IPR000719">
    <property type="entry name" value="Prot_kinase_dom"/>
</dbReference>
<feature type="region of interest" description="Disordered" evidence="5">
    <location>
        <begin position="102"/>
        <end position="122"/>
    </location>
</feature>
<dbReference type="InterPro" id="IPR011009">
    <property type="entry name" value="Kinase-like_dom_sf"/>
</dbReference>
<evidence type="ECO:0000256" key="5">
    <source>
        <dbReference type="SAM" id="MobiDB-lite"/>
    </source>
</evidence>
<dbReference type="Gene3D" id="3.40.50.10140">
    <property type="entry name" value="Toll/interleukin-1 receptor homology (TIR) domain"/>
    <property type="match status" value="1"/>
</dbReference>
<dbReference type="PROSITE" id="PS50011">
    <property type="entry name" value="PROTEIN_KINASE_DOM"/>
    <property type="match status" value="1"/>
</dbReference>
<dbReference type="InterPro" id="IPR017441">
    <property type="entry name" value="Protein_kinase_ATP_BS"/>
</dbReference>
<dbReference type="InterPro" id="IPR001245">
    <property type="entry name" value="Ser-Thr/Tyr_kinase_cat_dom"/>
</dbReference>
<dbReference type="KEGG" id="gsl:Gasu_54050"/>
<keyword evidence="7" id="KW-0808">Transferase</keyword>
<keyword evidence="8" id="KW-1185">Reference proteome</keyword>
<evidence type="ECO:0000259" key="6">
    <source>
        <dbReference type="PROSITE" id="PS50011"/>
    </source>
</evidence>
<dbReference type="RefSeq" id="XP_005703471.1">
    <property type="nucleotide sequence ID" value="XM_005703414.1"/>
</dbReference>
<feature type="binding site" evidence="4">
    <location>
        <position position="764"/>
    </location>
    <ligand>
        <name>ATP</name>
        <dbReference type="ChEBI" id="CHEBI:30616"/>
    </ligand>
</feature>
<reference evidence="8" key="1">
    <citation type="journal article" date="2013" name="Science">
        <title>Gene transfer from bacteria and archaea facilitated evolution of an extremophilic eukaryote.</title>
        <authorList>
            <person name="Schonknecht G."/>
            <person name="Chen W.H."/>
            <person name="Ternes C.M."/>
            <person name="Barbier G.G."/>
            <person name="Shrestha R.P."/>
            <person name="Stanke M."/>
            <person name="Brautigam A."/>
            <person name="Baker B.J."/>
            <person name="Banfield J.F."/>
            <person name="Garavito R.M."/>
            <person name="Carr K."/>
            <person name="Wilkerson C."/>
            <person name="Rensing S.A."/>
            <person name="Gagneul D."/>
            <person name="Dickenson N.E."/>
            <person name="Oesterhelt C."/>
            <person name="Lercher M.J."/>
            <person name="Weber A.P."/>
        </authorList>
    </citation>
    <scope>NUCLEOTIDE SEQUENCE [LARGE SCALE GENOMIC DNA]</scope>
    <source>
        <strain evidence="8">074W</strain>
    </source>
</reference>
<accession>M2VUT0</accession>
<dbReference type="eggNOG" id="KOG0192">
    <property type="taxonomic scope" value="Eukaryota"/>
</dbReference>
<dbReference type="EMBL" id="KB454539">
    <property type="protein sequence ID" value="EME26951.1"/>
    <property type="molecule type" value="Genomic_DNA"/>
</dbReference>
<dbReference type="InterPro" id="IPR051681">
    <property type="entry name" value="Ser/Thr_Kinases-Pseudokinases"/>
</dbReference>
<keyword evidence="2 4" id="KW-0547">Nucleotide-binding</keyword>
<evidence type="ECO:0000313" key="7">
    <source>
        <dbReference type="EMBL" id="EME26951.1"/>
    </source>
</evidence>
<dbReference type="Gene3D" id="1.10.510.10">
    <property type="entry name" value="Transferase(Phosphotransferase) domain 1"/>
    <property type="match status" value="1"/>
</dbReference>
<dbReference type="Pfam" id="PF07714">
    <property type="entry name" value="PK_Tyr_Ser-Thr"/>
    <property type="match status" value="1"/>
</dbReference>
<dbReference type="GeneID" id="17085895"/>
<name>M2VUT0_GALSU</name>
<dbReference type="Gene3D" id="3.30.200.20">
    <property type="entry name" value="Phosphorylase Kinase, domain 1"/>
    <property type="match status" value="1"/>
</dbReference>
<dbReference type="AlphaFoldDB" id="M2VUT0"/>
<evidence type="ECO:0000256" key="2">
    <source>
        <dbReference type="ARBA" id="ARBA00022741"/>
    </source>
</evidence>
<evidence type="ECO:0000313" key="8">
    <source>
        <dbReference type="Proteomes" id="UP000030680"/>
    </source>
</evidence>
<evidence type="ECO:0000256" key="4">
    <source>
        <dbReference type="PROSITE-ProRule" id="PRU10141"/>
    </source>
</evidence>
<evidence type="ECO:0000256" key="3">
    <source>
        <dbReference type="ARBA" id="ARBA00022840"/>
    </source>
</evidence>
<dbReference type="SUPFAM" id="SSF56112">
    <property type="entry name" value="Protein kinase-like (PK-like)"/>
    <property type="match status" value="1"/>
</dbReference>
<feature type="compositionally biased region" description="Polar residues" evidence="5">
    <location>
        <begin position="102"/>
        <end position="112"/>
    </location>
</feature>
<dbReference type="GO" id="GO:0004674">
    <property type="term" value="F:protein serine/threonine kinase activity"/>
    <property type="evidence" value="ECO:0007669"/>
    <property type="project" value="UniProtKB-KW"/>
</dbReference>
<proteinExistence type="predicted"/>
<feature type="region of interest" description="Disordered" evidence="5">
    <location>
        <begin position="56"/>
        <end position="76"/>
    </location>
</feature>
<keyword evidence="1 7" id="KW-0723">Serine/threonine-protein kinase</keyword>
<dbReference type="Proteomes" id="UP000030680">
    <property type="component" value="Unassembled WGS sequence"/>
</dbReference>
<keyword evidence="3 4" id="KW-0067">ATP-binding</keyword>
<dbReference type="InterPro" id="IPR008271">
    <property type="entry name" value="Ser/Thr_kinase_AS"/>
</dbReference>
<dbReference type="CDD" id="cd13999">
    <property type="entry name" value="STKc_MAP3K-like"/>
    <property type="match status" value="1"/>
</dbReference>
<dbReference type="SMART" id="SM00220">
    <property type="entry name" value="S_TKc"/>
    <property type="match status" value="1"/>
</dbReference>
<sequence>MTLRGREKRSKSVERTKEDSRESLFGRFTFFRNCNRQCKDNSKSTNEVKFQNNGLEEQNTQAQQPQLSPSIPVTRSNRRRHEAIEDTYNNWDSKILENSLSSSYPGHNSPRSLSPEPYSSVLHRSYPKNNNVLSKRVSYNIGNGIRNLSALISGTPGRFAETMSGIRASSSSELSKLTSSSVSDAFSRDFGELSKSFNGLDSPICITPRIEGSQSSLSEKSDVNFKFEISPVSSRTVTQTGSISSRSIINARNSACEKVVDNEIQMASNNEGIEQLDFLTVHRGDGKTQIELHRGRIDKLSRRDRVDYLLVARASNLENSDPLESTQVFDCSNVLEAHGLNIEKIQQLSKDLKSFRKSYHCWISCKLQKEKLNPPGFEYERMLFHDTKSGNVEPLFQIVLDTFRCLAALIAYNMTAKSILIPLCGGDLYRCKNYRVDALKAILEVATVYAACGLPLRSIKILLPENTSIESERRHFARAREEWHNFDNHPIVLEKMERKNFLYDCLLLHGKSEMKQIEIIKDSLQDMKASSQSIDCVASVHSGANSIQIFKSLSSLVFSSRKIVALISPNFMECLCCQMLFSLAFCRNLESKGNALLPIVLDNCPMSPLVKRVVNCQGVIAGSQKIDIILRAICKFVSSEVNSSERKNDKVGTIRLHSGEIVEKKWEDETTRELNGHHQQMKEEEDLCRNEQWQYFETNNLNDFEFEDDESILSNPLFTLSSLPEWKSRWNIDPRMLEVGPRIGVGGSGEVFKATYQRQVVAVKLLVQDEDHTSSDALLDFKGEMLLMSGLSHPNIVKFIGAVNSSTNICLVTEFVSGGCLYRYIARKRANGEIFPMKDYLKIALDIAKGMEYLHAQTPRVIHMDLKSPNILLSPHNNGHTAKIADFGLSCRLDKGLRNTGFGGTAEWMAPEMMRQEKFDEKVDVFSFGVILWELVTGEKPWGNDHPTHIIRKVSLEGQRLIVPLDIRQRIPKEVDDLIDQCQSAIPVQRPSFSDCVQVLTDLCFRES</sequence>
<feature type="domain" description="Protein kinase" evidence="6">
    <location>
        <begin position="737"/>
        <end position="1005"/>
    </location>
</feature>
<dbReference type="PROSITE" id="PS00107">
    <property type="entry name" value="PROTEIN_KINASE_ATP"/>
    <property type="match status" value="1"/>
</dbReference>
<dbReference type="PROSITE" id="PS00108">
    <property type="entry name" value="PROTEIN_KINASE_ST"/>
    <property type="match status" value="1"/>
</dbReference>
<protein>
    <submittedName>
        <fullName evidence="7">Serine/threonine protein kinase</fullName>
    </submittedName>
</protein>
<dbReference type="SUPFAM" id="SSF52200">
    <property type="entry name" value="Toll/Interleukin receptor TIR domain"/>
    <property type="match status" value="1"/>
</dbReference>
<dbReference type="OMA" id="DIMKCLT"/>
<keyword evidence="7" id="KW-0418">Kinase</keyword>
<dbReference type="STRING" id="130081.M2VUT0"/>
<evidence type="ECO:0000256" key="1">
    <source>
        <dbReference type="ARBA" id="ARBA00022527"/>
    </source>
</evidence>
<feature type="compositionally biased region" description="Polar residues" evidence="5">
    <location>
        <begin position="56"/>
        <end position="75"/>
    </location>
</feature>
<dbReference type="Gramene" id="EME26951">
    <property type="protein sequence ID" value="EME26951"/>
    <property type="gene ID" value="Gasu_54050"/>
</dbReference>
<dbReference type="OrthoDB" id="339325at2759"/>
<dbReference type="GO" id="GO:0005524">
    <property type="term" value="F:ATP binding"/>
    <property type="evidence" value="ECO:0007669"/>
    <property type="project" value="UniProtKB-UniRule"/>
</dbReference>
<dbReference type="PANTHER" id="PTHR44329:SF298">
    <property type="entry name" value="MIXED LINEAGE KINASE DOMAIN-LIKE PROTEIN"/>
    <property type="match status" value="1"/>
</dbReference>
<dbReference type="PANTHER" id="PTHR44329">
    <property type="entry name" value="SERINE/THREONINE-PROTEIN KINASE TNNI3K-RELATED"/>
    <property type="match status" value="1"/>
</dbReference>
<dbReference type="InterPro" id="IPR035897">
    <property type="entry name" value="Toll_tir_struct_dom_sf"/>
</dbReference>
<organism evidence="7 8">
    <name type="scientific">Galdieria sulphuraria</name>
    <name type="common">Red alga</name>
    <dbReference type="NCBI Taxonomy" id="130081"/>
    <lineage>
        <taxon>Eukaryota</taxon>
        <taxon>Rhodophyta</taxon>
        <taxon>Bangiophyceae</taxon>
        <taxon>Galdieriales</taxon>
        <taxon>Galdieriaceae</taxon>
        <taxon>Galdieria</taxon>
    </lineage>
</organism>